<evidence type="ECO:0000313" key="2">
    <source>
        <dbReference type="EMBL" id="CAK9040065.1"/>
    </source>
</evidence>
<dbReference type="PANTHER" id="PTHR18063">
    <property type="entry name" value="NF-E2 INDUCIBLE PROTEIN"/>
    <property type="match status" value="1"/>
</dbReference>
<accession>A0ABP0LLM9</accession>
<dbReference type="InterPro" id="IPR007518">
    <property type="entry name" value="MINDY"/>
</dbReference>
<evidence type="ECO:0000259" key="1">
    <source>
        <dbReference type="Pfam" id="PF04424"/>
    </source>
</evidence>
<keyword evidence="2" id="KW-0378">Hydrolase</keyword>
<dbReference type="Pfam" id="PF04424">
    <property type="entry name" value="MINDY_DUB"/>
    <property type="match status" value="1"/>
</dbReference>
<keyword evidence="3" id="KW-1185">Reference proteome</keyword>
<dbReference type="Proteomes" id="UP001642464">
    <property type="component" value="Unassembled WGS sequence"/>
</dbReference>
<dbReference type="EMBL" id="CAXAMM010016936">
    <property type="protein sequence ID" value="CAK9040065.1"/>
    <property type="molecule type" value="Genomic_DNA"/>
</dbReference>
<dbReference type="GO" id="GO:0016787">
    <property type="term" value="F:hydrolase activity"/>
    <property type="evidence" value="ECO:0007669"/>
    <property type="project" value="UniProtKB-KW"/>
</dbReference>
<evidence type="ECO:0000313" key="3">
    <source>
        <dbReference type="Proteomes" id="UP001642464"/>
    </source>
</evidence>
<gene>
    <name evidence="2" type="ORF">SCF082_LOCUS23369</name>
</gene>
<name>A0ABP0LLM9_9DINO</name>
<comment type="caution">
    <text evidence="2">The sequence shown here is derived from an EMBL/GenBank/DDBJ whole genome shotgun (WGS) entry which is preliminary data.</text>
</comment>
<dbReference type="InterPro" id="IPR033979">
    <property type="entry name" value="MINDY_domain"/>
</dbReference>
<reference evidence="2 3" key="1">
    <citation type="submission" date="2024-02" db="EMBL/GenBank/DDBJ databases">
        <authorList>
            <person name="Chen Y."/>
            <person name="Shah S."/>
            <person name="Dougan E. K."/>
            <person name="Thang M."/>
            <person name="Chan C."/>
        </authorList>
    </citation>
    <scope>NUCLEOTIDE SEQUENCE [LARGE SCALE GENOMIC DNA]</scope>
</reference>
<protein>
    <submittedName>
        <fullName evidence="2">Ubiquitin carboxyl-terminal hydrolase MINDY-1 (Deubiquitinating enzyme MINDY-1) (Protein FAM63A)</fullName>
    </submittedName>
</protein>
<sequence length="401" mass="45520">MEAGMEEDSIDNYRVKDVNFFGAPRRILLQSKNGPCPLLAICNVLLLRNVLKISSDSRYISFAELVQMVSNWLFEANSKESGEDSTRAANLRESLNSSLEVLPKLNVGLDVNCRFGGVADFEYTQETTVFDMLDIALFHAWIVPKEDTQSFATIGHLSYNQVVEKLILSQELQQKQEAPGTDPENEKLIEEGLLIKEFLDRTQTQISYEGLLALHEAVRERQLAVFFRNSHFNTILKYDGNLYLLCTDIAFANSHLLWERFTEVDGDTDYCDEDFRSGQEAAHVHVPEVQPQGQGSMEDADAQLAWQMMQEELQAQEQEAFVQAQQVAWQEAQAAQAVQAASKAKAKPKPKVPRRKLGSLVWCSDCHRFCPGINQNLQQCTVLMFHRWYRGRPFVQSSSIS</sequence>
<feature type="domain" description="MINDY deubiquitinase" evidence="1">
    <location>
        <begin position="12"/>
        <end position="275"/>
    </location>
</feature>
<dbReference type="PANTHER" id="PTHR18063:SF6">
    <property type="entry name" value="UBIQUITIN CARBOXYL-TERMINAL HYDROLASE"/>
    <property type="match status" value="1"/>
</dbReference>
<organism evidence="2 3">
    <name type="scientific">Durusdinium trenchii</name>
    <dbReference type="NCBI Taxonomy" id="1381693"/>
    <lineage>
        <taxon>Eukaryota</taxon>
        <taxon>Sar</taxon>
        <taxon>Alveolata</taxon>
        <taxon>Dinophyceae</taxon>
        <taxon>Suessiales</taxon>
        <taxon>Symbiodiniaceae</taxon>
        <taxon>Durusdinium</taxon>
    </lineage>
</organism>
<proteinExistence type="predicted"/>